<keyword evidence="1" id="KW-0472">Membrane</keyword>
<evidence type="ECO:0000256" key="1">
    <source>
        <dbReference type="SAM" id="Phobius"/>
    </source>
</evidence>
<accession>A0ABY4EUY6</accession>
<evidence type="ECO:0000313" key="3">
    <source>
        <dbReference type="Proteomes" id="UP000831782"/>
    </source>
</evidence>
<gene>
    <name evidence="2" type="ORF">MUN88_15510</name>
</gene>
<dbReference type="InterPro" id="IPR016977">
    <property type="entry name" value="ComGF"/>
</dbReference>
<feature type="transmembrane region" description="Helical" evidence="1">
    <location>
        <begin position="21"/>
        <end position="46"/>
    </location>
</feature>
<dbReference type="Pfam" id="PF15980">
    <property type="entry name" value="ComGF"/>
    <property type="match status" value="1"/>
</dbReference>
<dbReference type="EMBL" id="CP095072">
    <property type="protein sequence ID" value="UOQ47459.1"/>
    <property type="molecule type" value="Genomic_DNA"/>
</dbReference>
<evidence type="ECO:0000313" key="2">
    <source>
        <dbReference type="EMBL" id="UOQ47459.1"/>
    </source>
</evidence>
<keyword evidence="1" id="KW-0812">Transmembrane</keyword>
<dbReference type="RefSeq" id="WP_244716609.1">
    <property type="nucleotide sequence ID" value="NZ_CP095072.1"/>
</dbReference>
<protein>
    <submittedName>
        <fullName evidence="2">ComGF family competence protein</fullName>
    </submittedName>
</protein>
<keyword evidence="3" id="KW-1185">Reference proteome</keyword>
<dbReference type="Proteomes" id="UP000831782">
    <property type="component" value="Chromosome"/>
</dbReference>
<name>A0ABY4EUY6_9BACI</name>
<sequence>MLNNKKQPHAYMVSKNEKGYLIFEVMFSTICLSMMLIWLGQILILWHQNENDSLPQVYHFHHLIELEAETAESISVQHNQLYFIQTTGERVTISYHNYKIRRQVDSKGQEEIVRDISDFEIIDRKFDIVIRIKTQSGEAFEKYLFKKGL</sequence>
<proteinExistence type="predicted"/>
<keyword evidence="1" id="KW-1133">Transmembrane helix</keyword>
<reference evidence="2 3" key="1">
    <citation type="submission" date="2022-04" db="EMBL/GenBank/DDBJ databases">
        <title>Gracilibacillus sp. isolated from saltern.</title>
        <authorList>
            <person name="Won M."/>
            <person name="Lee C.-M."/>
            <person name="Woen H.-Y."/>
            <person name="Kwon S.-W."/>
        </authorList>
    </citation>
    <scope>NUCLEOTIDE SEQUENCE [LARGE SCALE GENOMIC DNA]</scope>
    <source>
        <strain evidence="2 3">SSWR10-1</strain>
    </source>
</reference>
<organism evidence="2 3">
    <name type="scientific">Gracilibacillus caseinilyticus</name>
    <dbReference type="NCBI Taxonomy" id="2932256"/>
    <lineage>
        <taxon>Bacteria</taxon>
        <taxon>Bacillati</taxon>
        <taxon>Bacillota</taxon>
        <taxon>Bacilli</taxon>
        <taxon>Bacillales</taxon>
        <taxon>Bacillaceae</taxon>
        <taxon>Gracilibacillus</taxon>
    </lineage>
</organism>